<organism evidence="1 2">
    <name type="scientific">Giardia duodenalis assemblage B</name>
    <dbReference type="NCBI Taxonomy" id="1394984"/>
    <lineage>
        <taxon>Eukaryota</taxon>
        <taxon>Metamonada</taxon>
        <taxon>Diplomonadida</taxon>
        <taxon>Hexamitidae</taxon>
        <taxon>Giardiinae</taxon>
        <taxon>Giardia</taxon>
    </lineage>
</organism>
<proteinExistence type="predicted"/>
<evidence type="ECO:0000313" key="2">
    <source>
        <dbReference type="Proteomes" id="UP000070089"/>
    </source>
</evidence>
<dbReference type="GO" id="GO:0005509">
    <property type="term" value="F:calcium ion binding"/>
    <property type="evidence" value="ECO:0007669"/>
    <property type="project" value="InterPro"/>
</dbReference>
<evidence type="ECO:0000313" key="1">
    <source>
        <dbReference type="EMBL" id="KWX13480.1"/>
    </source>
</evidence>
<comment type="caution">
    <text evidence="1">The sequence shown here is derived from an EMBL/GenBank/DDBJ whole genome shotgun (WGS) entry which is preliminary data.</text>
</comment>
<dbReference type="VEuPathDB" id="GiardiaDB:QR46_2496"/>
<protein>
    <submittedName>
        <fullName evidence="1">Alpha-18 giardin</fullName>
    </submittedName>
</protein>
<dbReference type="SUPFAM" id="SSF47874">
    <property type="entry name" value="Annexin"/>
    <property type="match status" value="1"/>
</dbReference>
<dbReference type="Gene3D" id="1.10.220.10">
    <property type="entry name" value="Annexin"/>
    <property type="match status" value="3"/>
</dbReference>
<sequence length="286" mass="32321">MRLAQSLEEIIASRDVQDAIKFTAAMTQEQRFTISEDFQEQYGTSVGDHIRKLMSPSSSTSLLINMWLPVKILRLRVLERNLKELVPLELAHCAITCTQEEFTEICDIYNTTSKSSLYAGIRKQCIGPQPWKYLVQQWITFSRGSVSNMNFLRDQVRCAIESVDGRLFVDTILSADGAIWSLVCKEYECQYGTSLVKDLAAFDEESAPILSFASLFICDQTLAISYLLNQFIMTGDNDGTGIVSALYSEAWYGASIAYAQYGSMQEDIRANFSSRYTEALKTVWKI</sequence>
<gene>
    <name evidence="1" type="ORF">QR46_2496</name>
</gene>
<dbReference type="InterPro" id="IPR037104">
    <property type="entry name" value="Annexin_sf"/>
</dbReference>
<dbReference type="AlphaFoldDB" id="A0A132NTT7"/>
<dbReference type="EMBL" id="JXTI01000067">
    <property type="protein sequence ID" value="KWX13480.1"/>
    <property type="molecule type" value="Genomic_DNA"/>
</dbReference>
<name>A0A132NTT7_GIAIN</name>
<dbReference type="OrthoDB" id="10249261at2759"/>
<accession>A0A132NTT7</accession>
<dbReference type="Proteomes" id="UP000070089">
    <property type="component" value="Unassembled WGS sequence"/>
</dbReference>
<dbReference type="GO" id="GO:0005544">
    <property type="term" value="F:calcium-dependent phospholipid binding"/>
    <property type="evidence" value="ECO:0007669"/>
    <property type="project" value="InterPro"/>
</dbReference>
<dbReference type="Pfam" id="PF22293">
    <property type="entry name" value="ANXE1_4th"/>
    <property type="match status" value="1"/>
</dbReference>
<reference evidence="1 2" key="1">
    <citation type="journal article" date="2015" name="Mol. Biochem. Parasitol.">
        <title>Identification of polymorphic genes for use in assemblage B genotyping assays through comparative genomics of multiple assemblage B Giardia duodenalis isolates.</title>
        <authorList>
            <person name="Wielinga C."/>
            <person name="Thompson R.C."/>
            <person name="Monis P."/>
            <person name="Ryan U."/>
        </authorList>
    </citation>
    <scope>NUCLEOTIDE SEQUENCE [LARGE SCALE GENOMIC DNA]</scope>
    <source>
        <strain evidence="1 2">BAH15c1</strain>
    </source>
</reference>